<dbReference type="PROSITE" id="PS51257">
    <property type="entry name" value="PROKAR_LIPOPROTEIN"/>
    <property type="match status" value="1"/>
</dbReference>
<name>A0A517YHR1_9BACT</name>
<proteinExistence type="predicted"/>
<dbReference type="RefSeq" id="WP_145094076.1">
    <property type="nucleotide sequence ID" value="NZ_CP036274.1"/>
</dbReference>
<reference evidence="1 2" key="1">
    <citation type="submission" date="2019-02" db="EMBL/GenBank/DDBJ databases">
        <title>Deep-cultivation of Planctomycetes and their phenomic and genomic characterization uncovers novel biology.</title>
        <authorList>
            <person name="Wiegand S."/>
            <person name="Jogler M."/>
            <person name="Boedeker C."/>
            <person name="Pinto D."/>
            <person name="Vollmers J."/>
            <person name="Rivas-Marin E."/>
            <person name="Kohn T."/>
            <person name="Peeters S.H."/>
            <person name="Heuer A."/>
            <person name="Rast P."/>
            <person name="Oberbeckmann S."/>
            <person name="Bunk B."/>
            <person name="Jeske O."/>
            <person name="Meyerdierks A."/>
            <person name="Storesund J.E."/>
            <person name="Kallscheuer N."/>
            <person name="Luecker S."/>
            <person name="Lage O.M."/>
            <person name="Pohl T."/>
            <person name="Merkel B.J."/>
            <person name="Hornburger P."/>
            <person name="Mueller R.-W."/>
            <person name="Bruemmer F."/>
            <person name="Labrenz M."/>
            <person name="Spormann A.M."/>
            <person name="Op den Camp H."/>
            <person name="Overmann J."/>
            <person name="Amann R."/>
            <person name="Jetten M.S.M."/>
            <person name="Mascher T."/>
            <person name="Medema M.H."/>
            <person name="Devos D.P."/>
            <person name="Kaster A.-K."/>
            <person name="Ovreas L."/>
            <person name="Rohde M."/>
            <person name="Galperin M.Y."/>
            <person name="Jogler C."/>
        </authorList>
    </citation>
    <scope>NUCLEOTIDE SEQUENCE [LARGE SCALE GENOMIC DNA]</scope>
    <source>
        <strain evidence="1 2">ETA_A8</strain>
    </source>
</reference>
<dbReference type="Proteomes" id="UP000315017">
    <property type="component" value="Chromosome"/>
</dbReference>
<evidence type="ECO:0000313" key="2">
    <source>
        <dbReference type="Proteomes" id="UP000315017"/>
    </source>
</evidence>
<dbReference type="AlphaFoldDB" id="A0A517YHR1"/>
<accession>A0A517YHR1</accession>
<sequence length="143" mass="14895">MRASSQISLASWGLGLILLGSFLGCGSSATTVQGTVTFDGQPVEQGMIVFEPADGAGPVAGGPIQNGEYQIGSESNIAPGNMIVRIRAMRATGKKIPAGPPAPDGTMVDEIQQYIPHVYNDSSNLSAQVEEGSITQNFDLRSQ</sequence>
<dbReference type="KEGG" id="aagg:ETAA8_48730"/>
<dbReference type="EMBL" id="CP036274">
    <property type="protein sequence ID" value="QDU29758.1"/>
    <property type="molecule type" value="Genomic_DNA"/>
</dbReference>
<dbReference type="OrthoDB" id="291487at2"/>
<organism evidence="1 2">
    <name type="scientific">Anatilimnocola aggregata</name>
    <dbReference type="NCBI Taxonomy" id="2528021"/>
    <lineage>
        <taxon>Bacteria</taxon>
        <taxon>Pseudomonadati</taxon>
        <taxon>Planctomycetota</taxon>
        <taxon>Planctomycetia</taxon>
        <taxon>Pirellulales</taxon>
        <taxon>Pirellulaceae</taxon>
        <taxon>Anatilimnocola</taxon>
    </lineage>
</organism>
<evidence type="ECO:0000313" key="1">
    <source>
        <dbReference type="EMBL" id="QDU29758.1"/>
    </source>
</evidence>
<gene>
    <name evidence="1" type="ORF">ETAA8_48730</name>
</gene>
<protein>
    <recommendedName>
        <fullName evidence="3">Carboxypeptidase regulatory-like domain-containing protein</fullName>
    </recommendedName>
</protein>
<evidence type="ECO:0008006" key="3">
    <source>
        <dbReference type="Google" id="ProtNLM"/>
    </source>
</evidence>
<keyword evidence="2" id="KW-1185">Reference proteome</keyword>